<dbReference type="InterPro" id="IPR025664">
    <property type="entry name" value="Spore_III_AC/AD"/>
</dbReference>
<reference evidence="2 3" key="1">
    <citation type="journal article" date="2019" name="Anaerobe">
        <title>Detection of Robinsoniella peoriensis in multiple bone samples of a trauma patient.</title>
        <authorList>
            <person name="Schrottner P."/>
            <person name="Hartwich K."/>
            <person name="Bunk B."/>
            <person name="Schober I."/>
            <person name="Helbig S."/>
            <person name="Rudolph W.W."/>
            <person name="Gunzer F."/>
        </authorList>
    </citation>
    <scope>NUCLEOTIDE SEQUENCE [LARGE SCALE GENOMIC DNA]</scope>
    <source>
        <strain evidence="2 3">DSM 106044</strain>
    </source>
</reference>
<evidence type="ECO:0000256" key="1">
    <source>
        <dbReference type="SAM" id="Phobius"/>
    </source>
</evidence>
<feature type="transmembrane region" description="Helical" evidence="1">
    <location>
        <begin position="65"/>
        <end position="82"/>
    </location>
</feature>
<keyword evidence="1" id="KW-0472">Membrane</keyword>
<accession>A0A4U8Q1K9</accession>
<protein>
    <submittedName>
        <fullName evidence="2">Stage III sporulation protein AD</fullName>
    </submittedName>
</protein>
<organism evidence="2 3">
    <name type="scientific">Robinsoniella peoriensis</name>
    <dbReference type="NCBI Taxonomy" id="180332"/>
    <lineage>
        <taxon>Bacteria</taxon>
        <taxon>Bacillati</taxon>
        <taxon>Bacillota</taxon>
        <taxon>Clostridia</taxon>
        <taxon>Lachnospirales</taxon>
        <taxon>Lachnospiraceae</taxon>
        <taxon>Robinsoniella</taxon>
    </lineage>
</organism>
<feature type="transmembrane region" description="Helical" evidence="1">
    <location>
        <begin position="102"/>
        <end position="120"/>
    </location>
</feature>
<keyword evidence="1" id="KW-1133">Transmembrane helix</keyword>
<evidence type="ECO:0000313" key="3">
    <source>
        <dbReference type="Proteomes" id="UP000306509"/>
    </source>
</evidence>
<dbReference type="EMBL" id="QGQD01000089">
    <property type="protein sequence ID" value="TLC98601.1"/>
    <property type="molecule type" value="Genomic_DNA"/>
</dbReference>
<dbReference type="OrthoDB" id="1682150at2"/>
<dbReference type="RefSeq" id="WP_027293819.1">
    <property type="nucleotide sequence ID" value="NZ_CABMJZ010000005.1"/>
</dbReference>
<dbReference type="InterPro" id="IPR014211">
    <property type="entry name" value="Spore_III_AD"/>
</dbReference>
<dbReference type="AlphaFoldDB" id="A0A4U8Q1K9"/>
<proteinExistence type="predicted"/>
<dbReference type="Pfam" id="PF06686">
    <property type="entry name" value="SpoIIIAC"/>
    <property type="match status" value="2"/>
</dbReference>
<dbReference type="NCBIfam" id="TIGR02849">
    <property type="entry name" value="spore_III_AD"/>
    <property type="match status" value="1"/>
</dbReference>
<sequence length="128" mass="14103">MDMMKIGILGIAGILTALFIKDVKPQFAVFISMATCILIFFYAIEKLTFLTQTLETLKNYIALKDSYLSILLKIIGITYIADFSSNVCKDAGYSAIAGQIEIFGKISIFVVSAPVLMALLDTIHDFMS</sequence>
<evidence type="ECO:0000313" key="2">
    <source>
        <dbReference type="EMBL" id="TLC98601.1"/>
    </source>
</evidence>
<dbReference type="STRING" id="180332.GCA_000797495_03708"/>
<keyword evidence="3" id="KW-1185">Reference proteome</keyword>
<feature type="transmembrane region" description="Helical" evidence="1">
    <location>
        <begin position="27"/>
        <end position="44"/>
    </location>
</feature>
<gene>
    <name evidence="2" type="ORF">DSM106044_04559</name>
</gene>
<keyword evidence="1" id="KW-0812">Transmembrane</keyword>
<dbReference type="Proteomes" id="UP000306509">
    <property type="component" value="Unassembled WGS sequence"/>
</dbReference>
<comment type="caution">
    <text evidence="2">The sequence shown here is derived from an EMBL/GenBank/DDBJ whole genome shotgun (WGS) entry which is preliminary data.</text>
</comment>
<name>A0A4U8Q1K9_9FIRM</name>